<dbReference type="STRING" id="27342.A0A0H2RGI3"/>
<name>A0A0H2RGI3_9AGAM</name>
<dbReference type="OrthoDB" id="5584477at2759"/>
<sequence length="405" mass="46255">MFSSTPTQVTSPNSERSALRATIDNTTNEFIDNGDGDEKGRNTNSGFDSLTQNWPPANVVSVSYGSQDNEENDDRTLENDASFRLVVCNECVMQSCIVTRTIRAESKLKTLTTRNIELRSHRRLLAPLLSNLENFTSLRGLMQAFRTVVEVLRMLSRIGALHRDINFRSILLLEHERDLQGLLIDYDYADSTNIEATAERTGTLPFKAIAHLDDRSETPHSLRHDLESLYYVLCWMSTLYAGPRATRRSFVKSVLPYRKTAVAEWNGKGTDNNISLRNILYLKYYSSSFEGFYKMQEQFSSYFRSIDGCMKNLRRILFDSSIDARNSDKVAKKERLLSRLIAELNDCTSSEPAYAAAVESFEDIPICMRPPEVLLDSFSLVFLKAEDKLRAEMDPEEDTERKVEY</sequence>
<dbReference type="InParanoid" id="A0A0H2RGI3"/>
<dbReference type="PANTHER" id="PTHR38248">
    <property type="entry name" value="FUNK1 6"/>
    <property type="match status" value="1"/>
</dbReference>
<protein>
    <recommendedName>
        <fullName evidence="2">Fungal-type protein kinase domain-containing protein</fullName>
    </recommendedName>
</protein>
<gene>
    <name evidence="3" type="ORF">SCHPADRAFT_999374</name>
</gene>
<accession>A0A0H2RGI3</accession>
<keyword evidence="4" id="KW-1185">Reference proteome</keyword>
<evidence type="ECO:0000313" key="4">
    <source>
        <dbReference type="Proteomes" id="UP000053477"/>
    </source>
</evidence>
<dbReference type="Proteomes" id="UP000053477">
    <property type="component" value="Unassembled WGS sequence"/>
</dbReference>
<evidence type="ECO:0000313" key="3">
    <source>
        <dbReference type="EMBL" id="KLO10682.1"/>
    </source>
</evidence>
<evidence type="ECO:0000256" key="1">
    <source>
        <dbReference type="SAM" id="MobiDB-lite"/>
    </source>
</evidence>
<evidence type="ECO:0000259" key="2">
    <source>
        <dbReference type="Pfam" id="PF17667"/>
    </source>
</evidence>
<dbReference type="AlphaFoldDB" id="A0A0H2RGI3"/>
<feature type="region of interest" description="Disordered" evidence="1">
    <location>
        <begin position="26"/>
        <end position="53"/>
    </location>
</feature>
<dbReference type="Pfam" id="PF17667">
    <property type="entry name" value="Pkinase_fungal"/>
    <property type="match status" value="1"/>
</dbReference>
<feature type="domain" description="Fungal-type protein kinase" evidence="2">
    <location>
        <begin position="99"/>
        <end position="236"/>
    </location>
</feature>
<dbReference type="InterPro" id="IPR040976">
    <property type="entry name" value="Pkinase_fungal"/>
</dbReference>
<dbReference type="Gene3D" id="1.10.510.10">
    <property type="entry name" value="Transferase(Phosphotransferase) domain 1"/>
    <property type="match status" value="1"/>
</dbReference>
<organism evidence="3 4">
    <name type="scientific">Schizopora paradoxa</name>
    <dbReference type="NCBI Taxonomy" id="27342"/>
    <lineage>
        <taxon>Eukaryota</taxon>
        <taxon>Fungi</taxon>
        <taxon>Dikarya</taxon>
        <taxon>Basidiomycota</taxon>
        <taxon>Agaricomycotina</taxon>
        <taxon>Agaricomycetes</taxon>
        <taxon>Hymenochaetales</taxon>
        <taxon>Schizoporaceae</taxon>
        <taxon>Schizopora</taxon>
    </lineage>
</organism>
<dbReference type="PANTHER" id="PTHR38248:SF2">
    <property type="entry name" value="FUNK1 11"/>
    <property type="match status" value="1"/>
</dbReference>
<reference evidence="3 4" key="1">
    <citation type="submission" date="2015-04" db="EMBL/GenBank/DDBJ databases">
        <title>Complete genome sequence of Schizopora paradoxa KUC8140, a cosmopolitan wood degrader in East Asia.</title>
        <authorList>
            <consortium name="DOE Joint Genome Institute"/>
            <person name="Min B."/>
            <person name="Park H."/>
            <person name="Jang Y."/>
            <person name="Kim J.-J."/>
            <person name="Kim K.H."/>
            <person name="Pangilinan J."/>
            <person name="Lipzen A."/>
            <person name="Riley R."/>
            <person name="Grigoriev I.V."/>
            <person name="Spatafora J.W."/>
            <person name="Choi I.-G."/>
        </authorList>
    </citation>
    <scope>NUCLEOTIDE SEQUENCE [LARGE SCALE GENOMIC DNA]</scope>
    <source>
        <strain evidence="3 4">KUC8140</strain>
    </source>
</reference>
<proteinExistence type="predicted"/>
<feature type="compositionally biased region" description="Polar residues" evidence="1">
    <location>
        <begin position="42"/>
        <end position="53"/>
    </location>
</feature>
<dbReference type="InterPro" id="IPR011009">
    <property type="entry name" value="Kinase-like_dom_sf"/>
</dbReference>
<dbReference type="EMBL" id="KQ086019">
    <property type="protein sequence ID" value="KLO10682.1"/>
    <property type="molecule type" value="Genomic_DNA"/>
</dbReference>
<dbReference type="SUPFAM" id="SSF56112">
    <property type="entry name" value="Protein kinase-like (PK-like)"/>
    <property type="match status" value="1"/>
</dbReference>